<comment type="similarity">
    <text evidence="1">Belongs to the methyltransferase superfamily. LaeA methyltransferase family.</text>
</comment>
<dbReference type="SUPFAM" id="SSF53335">
    <property type="entry name" value="S-adenosyl-L-methionine-dependent methyltransferases"/>
    <property type="match status" value="1"/>
</dbReference>
<dbReference type="OrthoDB" id="184880at2759"/>
<evidence type="ECO:0000313" key="3">
    <source>
        <dbReference type="EMBL" id="PKS12980.1"/>
    </source>
</evidence>
<evidence type="ECO:0008006" key="5">
    <source>
        <dbReference type="Google" id="ProtNLM"/>
    </source>
</evidence>
<dbReference type="VEuPathDB" id="FungiDB:jhhlp_000321"/>
<dbReference type="InParanoid" id="A0A2N3NKM3"/>
<dbReference type="AlphaFoldDB" id="A0A2N3NKM3"/>
<feature type="region of interest" description="Disordered" evidence="2">
    <location>
        <begin position="1"/>
        <end position="26"/>
    </location>
</feature>
<dbReference type="GO" id="GO:0008168">
    <property type="term" value="F:methyltransferase activity"/>
    <property type="evidence" value="ECO:0007669"/>
    <property type="project" value="TreeGrafter"/>
</dbReference>
<dbReference type="InterPro" id="IPR029063">
    <property type="entry name" value="SAM-dependent_MTases_sf"/>
</dbReference>
<comment type="caution">
    <text evidence="3">The sequence shown here is derived from an EMBL/GenBank/DDBJ whole genome shotgun (WGS) entry which is preliminary data.</text>
</comment>
<keyword evidence="4" id="KW-1185">Reference proteome</keyword>
<dbReference type="CDD" id="cd02440">
    <property type="entry name" value="AdoMet_MTases"/>
    <property type="match status" value="1"/>
</dbReference>
<dbReference type="STRING" id="41688.A0A2N3NKM3"/>
<dbReference type="Proteomes" id="UP000233524">
    <property type="component" value="Unassembled WGS sequence"/>
</dbReference>
<evidence type="ECO:0000256" key="2">
    <source>
        <dbReference type="SAM" id="MobiDB-lite"/>
    </source>
</evidence>
<reference evidence="3 4" key="1">
    <citation type="journal article" date="2017" name="G3 (Bethesda)">
        <title>First Draft Genome Sequence of the Pathogenic Fungus Lomentospora prolificans (Formerly Scedosporium prolificans).</title>
        <authorList>
            <person name="Luo R."/>
            <person name="Zimin A."/>
            <person name="Workman R."/>
            <person name="Fan Y."/>
            <person name="Pertea G."/>
            <person name="Grossman N."/>
            <person name="Wear M.P."/>
            <person name="Jia B."/>
            <person name="Miller H."/>
            <person name="Casadevall A."/>
            <person name="Timp W."/>
            <person name="Zhang S.X."/>
            <person name="Salzberg S.L."/>
        </authorList>
    </citation>
    <scope>NUCLEOTIDE SEQUENCE [LARGE SCALE GENOMIC DNA]</scope>
    <source>
        <strain evidence="3 4">JHH-5317</strain>
    </source>
</reference>
<accession>A0A2N3NKM3</accession>
<name>A0A2N3NKM3_9PEZI</name>
<proteinExistence type="inferred from homology"/>
<gene>
    <name evidence="3" type="ORF">jhhlp_000321</name>
</gene>
<evidence type="ECO:0000256" key="1">
    <source>
        <dbReference type="ARBA" id="ARBA00038158"/>
    </source>
</evidence>
<dbReference type="Gene3D" id="3.40.50.150">
    <property type="entry name" value="Vaccinia Virus protein VP39"/>
    <property type="match status" value="1"/>
</dbReference>
<dbReference type="EMBL" id="NLAX01000002">
    <property type="protein sequence ID" value="PKS12980.1"/>
    <property type="molecule type" value="Genomic_DNA"/>
</dbReference>
<dbReference type="PANTHER" id="PTHR43591:SF24">
    <property type="entry name" value="2-METHOXY-6-POLYPRENYL-1,4-BENZOQUINOL METHYLASE, MITOCHONDRIAL"/>
    <property type="match status" value="1"/>
</dbReference>
<sequence>MSASLPAAPLSPENENNASIELDPEFGDGDSAYAQSLMSDTTTLSSSVLHYKWENGRRYTAAEDTKYWGPNDDKQQDVESLLHELHKLILDNKLHQSPLTEPKTALDVGCGTGSWAIEFADKYTACTVTGVDLSPIQPSFVPPNCRFVVDDINKPWTYPENHFDFVHVRNMLGTVPSWADFHQNTFKHVKPGGWVEQVELSCITRSDDDSIPPGSAISKWPELFVDIGKKFGVSFHASEEARAAISDAGFVNVTERVIKVPLGPWPRDPKLKVWGQWYRYSCLEGLEGFALRSMVDVLNWSYESAQLFLAEMRRNLKDPRIHSYTNLVIVSGQKPEASEES</sequence>
<protein>
    <recommendedName>
        <fullName evidence="5">Methyltransferase domain-containing protein</fullName>
    </recommendedName>
</protein>
<dbReference type="PANTHER" id="PTHR43591">
    <property type="entry name" value="METHYLTRANSFERASE"/>
    <property type="match status" value="1"/>
</dbReference>
<organism evidence="3 4">
    <name type="scientific">Lomentospora prolificans</name>
    <dbReference type="NCBI Taxonomy" id="41688"/>
    <lineage>
        <taxon>Eukaryota</taxon>
        <taxon>Fungi</taxon>
        <taxon>Dikarya</taxon>
        <taxon>Ascomycota</taxon>
        <taxon>Pezizomycotina</taxon>
        <taxon>Sordariomycetes</taxon>
        <taxon>Hypocreomycetidae</taxon>
        <taxon>Microascales</taxon>
        <taxon>Microascaceae</taxon>
        <taxon>Lomentospora</taxon>
    </lineage>
</organism>
<dbReference type="Pfam" id="PF13489">
    <property type="entry name" value="Methyltransf_23"/>
    <property type="match status" value="1"/>
</dbReference>
<evidence type="ECO:0000313" key="4">
    <source>
        <dbReference type="Proteomes" id="UP000233524"/>
    </source>
</evidence>